<gene>
    <name evidence="1" type="ORF">ACFL6M_07340</name>
</gene>
<reference evidence="1 2" key="1">
    <citation type="submission" date="2024-09" db="EMBL/GenBank/DDBJ databases">
        <authorList>
            <person name="D'Angelo T."/>
        </authorList>
    </citation>
    <scope>NUCLEOTIDE SEQUENCE [LARGE SCALE GENOMIC DNA]</scope>
    <source>
        <strain evidence="1">SAG AM-320-E07</strain>
    </source>
</reference>
<dbReference type="InterPro" id="IPR036709">
    <property type="entry name" value="Autotransporte_beta_dom_sf"/>
</dbReference>
<dbReference type="SUPFAM" id="SSF103515">
    <property type="entry name" value="Autotransporter"/>
    <property type="match status" value="1"/>
</dbReference>
<protein>
    <recommendedName>
        <fullName evidence="3">Outer membrane protein beta-barrel domain-containing protein</fullName>
    </recommendedName>
</protein>
<dbReference type="Gene3D" id="2.40.160.20">
    <property type="match status" value="1"/>
</dbReference>
<name>A0ABV6YM34_UNCEI</name>
<evidence type="ECO:0008006" key="3">
    <source>
        <dbReference type="Google" id="ProtNLM"/>
    </source>
</evidence>
<evidence type="ECO:0000313" key="1">
    <source>
        <dbReference type="EMBL" id="MFC1573396.1"/>
    </source>
</evidence>
<proteinExistence type="predicted"/>
<dbReference type="EMBL" id="JBHPKH010000148">
    <property type="protein sequence ID" value="MFC1573396.1"/>
    <property type="molecule type" value="Genomic_DNA"/>
</dbReference>
<dbReference type="Proteomes" id="UP001593833">
    <property type="component" value="Unassembled WGS sequence"/>
</dbReference>
<organism evidence="1 2">
    <name type="scientific">Eiseniibacteriota bacterium</name>
    <dbReference type="NCBI Taxonomy" id="2212470"/>
    <lineage>
        <taxon>Bacteria</taxon>
        <taxon>Candidatus Eiseniibacteriota</taxon>
    </lineage>
</organism>
<keyword evidence="2" id="KW-1185">Reference proteome</keyword>
<comment type="caution">
    <text evidence="1">The sequence shown here is derived from an EMBL/GenBank/DDBJ whole genome shotgun (WGS) entry which is preliminary data.</text>
</comment>
<evidence type="ECO:0000313" key="2">
    <source>
        <dbReference type="Proteomes" id="UP001593833"/>
    </source>
</evidence>
<sequence length="205" mass="21305">MRSIRIVMLLTALYALIVLLAPPSLAGEPRQHDGGFFLRLSAGGGSATTSNDILGETLELSGGAVDLNFAIGAIVSPNLAIHGTLFGWMVEDPDVKLGSETATMPNANLDLSAIGAGLTYYLMPSNFYLSGSLGIGTLTIDTALGESSTDPGLAVDLTVGKEWWVSDRWGLGAAAALSFHSIGEEGIAENWTGTGFALRFSATLN</sequence>
<accession>A0ABV6YM34</accession>